<keyword evidence="3" id="KW-1185">Reference proteome</keyword>
<protein>
    <submittedName>
        <fullName evidence="2">Uncharacterized protein</fullName>
    </submittedName>
</protein>
<accession>T1GW13</accession>
<dbReference type="AlphaFoldDB" id="T1GW13"/>
<dbReference type="EMBL" id="CAQQ02187914">
    <property type="status" value="NOT_ANNOTATED_CDS"/>
    <property type="molecule type" value="Genomic_DNA"/>
</dbReference>
<dbReference type="EnsemblMetazoa" id="MESCA007981-RA">
    <property type="protein sequence ID" value="MESCA007981-PA"/>
    <property type="gene ID" value="MESCA007981"/>
</dbReference>
<keyword evidence="1" id="KW-0472">Membrane</keyword>
<proteinExistence type="predicted"/>
<organism evidence="2 3">
    <name type="scientific">Megaselia scalaris</name>
    <name type="common">Humpbacked fly</name>
    <name type="synonym">Phora scalaris</name>
    <dbReference type="NCBI Taxonomy" id="36166"/>
    <lineage>
        <taxon>Eukaryota</taxon>
        <taxon>Metazoa</taxon>
        <taxon>Ecdysozoa</taxon>
        <taxon>Arthropoda</taxon>
        <taxon>Hexapoda</taxon>
        <taxon>Insecta</taxon>
        <taxon>Pterygota</taxon>
        <taxon>Neoptera</taxon>
        <taxon>Endopterygota</taxon>
        <taxon>Diptera</taxon>
        <taxon>Brachycera</taxon>
        <taxon>Muscomorpha</taxon>
        <taxon>Platypezoidea</taxon>
        <taxon>Phoridae</taxon>
        <taxon>Megaseliini</taxon>
        <taxon>Megaselia</taxon>
    </lineage>
</organism>
<dbReference type="Proteomes" id="UP000015102">
    <property type="component" value="Unassembled WGS sequence"/>
</dbReference>
<evidence type="ECO:0000313" key="2">
    <source>
        <dbReference type="EnsemblMetazoa" id="MESCA007981-PA"/>
    </source>
</evidence>
<evidence type="ECO:0000256" key="1">
    <source>
        <dbReference type="SAM" id="Phobius"/>
    </source>
</evidence>
<dbReference type="EMBL" id="CAQQ02187915">
    <property type="status" value="NOT_ANNOTATED_CDS"/>
    <property type="molecule type" value="Genomic_DNA"/>
</dbReference>
<evidence type="ECO:0000313" key="3">
    <source>
        <dbReference type="Proteomes" id="UP000015102"/>
    </source>
</evidence>
<keyword evidence="1" id="KW-1133">Transmembrane helix</keyword>
<name>T1GW13_MEGSC</name>
<reference evidence="2" key="2">
    <citation type="submission" date="2015-06" db="UniProtKB">
        <authorList>
            <consortium name="EnsemblMetazoa"/>
        </authorList>
    </citation>
    <scope>IDENTIFICATION</scope>
</reference>
<sequence length="79" mass="9325">MVVQDRRNLRLPADLRFGSSSQSYDENDFVAAKRQQLNEVLEFVEDKIQMKRFYGQDMSWGLSIISAAAEYYYFTIIFL</sequence>
<dbReference type="HOGENOM" id="CLU_2608785_0_0_1"/>
<feature type="transmembrane region" description="Helical" evidence="1">
    <location>
        <begin position="60"/>
        <end position="78"/>
    </location>
</feature>
<reference evidence="3" key="1">
    <citation type="submission" date="2013-02" db="EMBL/GenBank/DDBJ databases">
        <authorList>
            <person name="Hughes D."/>
        </authorList>
    </citation>
    <scope>NUCLEOTIDE SEQUENCE</scope>
    <source>
        <strain>Durham</strain>
        <strain evidence="3">NC isolate 2 -- Noor lab</strain>
    </source>
</reference>
<keyword evidence="1" id="KW-0812">Transmembrane</keyword>